<feature type="compositionally biased region" description="Low complexity" evidence="10">
    <location>
        <begin position="195"/>
        <end position="206"/>
    </location>
</feature>
<evidence type="ECO:0000256" key="4">
    <source>
        <dbReference type="ARBA" id="ARBA00022723"/>
    </source>
</evidence>
<keyword evidence="5" id="KW-0677">Repeat</keyword>
<evidence type="ECO:0000256" key="2">
    <source>
        <dbReference type="ARBA" id="ARBA00004496"/>
    </source>
</evidence>
<dbReference type="Pfam" id="PF23023">
    <property type="entry name" value="Anti-Pycsar_Apyc1"/>
    <property type="match status" value="1"/>
</dbReference>
<reference evidence="12" key="1">
    <citation type="submission" date="2021-01" db="EMBL/GenBank/DDBJ databases">
        <authorList>
            <person name="Corre E."/>
            <person name="Pelletier E."/>
            <person name="Niang G."/>
            <person name="Scheremetjew M."/>
            <person name="Finn R."/>
            <person name="Kale V."/>
            <person name="Holt S."/>
            <person name="Cochrane G."/>
            <person name="Meng A."/>
            <person name="Brown T."/>
            <person name="Cohen L."/>
        </authorList>
    </citation>
    <scope>NUCLEOTIDE SEQUENCE</scope>
    <source>
        <strain evidence="12">CCMP 410</strain>
    </source>
</reference>
<evidence type="ECO:0000256" key="10">
    <source>
        <dbReference type="SAM" id="MobiDB-lite"/>
    </source>
</evidence>
<evidence type="ECO:0000256" key="8">
    <source>
        <dbReference type="ARBA" id="ARBA00022842"/>
    </source>
</evidence>
<dbReference type="InterPro" id="IPR018490">
    <property type="entry name" value="cNMP-bd_dom_sf"/>
</dbReference>
<dbReference type="Gene3D" id="3.60.15.10">
    <property type="entry name" value="Ribonuclease Z/Hydroxyacylglutathione hydrolase-like"/>
    <property type="match status" value="1"/>
</dbReference>
<evidence type="ECO:0000256" key="7">
    <source>
        <dbReference type="ARBA" id="ARBA00022801"/>
    </source>
</evidence>
<comment type="similarity">
    <text evidence="9">Belongs to the metallo-beta-lactamase superfamily. cNMP phosphodiesterase family.</text>
</comment>
<dbReference type="SMART" id="SM00849">
    <property type="entry name" value="Lactamase_B"/>
    <property type="match status" value="1"/>
</dbReference>
<feature type="domain" description="Metallo-beta-lactamase" evidence="11">
    <location>
        <begin position="806"/>
        <end position="990"/>
    </location>
</feature>
<feature type="compositionally biased region" description="Acidic residues" evidence="10">
    <location>
        <begin position="1123"/>
        <end position="1135"/>
    </location>
</feature>
<keyword evidence="3" id="KW-0963">Cytoplasm</keyword>
<dbReference type="GO" id="GO:0042781">
    <property type="term" value="F:3'-tRNA processing endoribonuclease activity"/>
    <property type="evidence" value="ECO:0007669"/>
    <property type="project" value="TreeGrafter"/>
</dbReference>
<evidence type="ECO:0000256" key="3">
    <source>
        <dbReference type="ARBA" id="ARBA00022490"/>
    </source>
</evidence>
<organism evidence="12">
    <name type="scientific">Grammatophora oceanica</name>
    <dbReference type="NCBI Taxonomy" id="210454"/>
    <lineage>
        <taxon>Eukaryota</taxon>
        <taxon>Sar</taxon>
        <taxon>Stramenopiles</taxon>
        <taxon>Ochrophyta</taxon>
        <taxon>Bacillariophyta</taxon>
        <taxon>Fragilariophyceae</taxon>
        <taxon>Fragilariophycidae</taxon>
        <taxon>Rhabdonematales</taxon>
        <taxon>Grammatophoraceae</taxon>
        <taxon>Grammatophora</taxon>
    </lineage>
</organism>
<evidence type="ECO:0000313" key="12">
    <source>
        <dbReference type="EMBL" id="CAD9309363.1"/>
    </source>
</evidence>
<protein>
    <recommendedName>
        <fullName evidence="11">Metallo-beta-lactamase domain-containing protein</fullName>
    </recommendedName>
</protein>
<feature type="region of interest" description="Disordered" evidence="10">
    <location>
        <begin position="561"/>
        <end position="614"/>
    </location>
</feature>
<dbReference type="GO" id="GO:0046872">
    <property type="term" value="F:metal ion binding"/>
    <property type="evidence" value="ECO:0007669"/>
    <property type="project" value="UniProtKB-KW"/>
</dbReference>
<feature type="compositionally biased region" description="Low complexity" evidence="10">
    <location>
        <begin position="120"/>
        <end position="144"/>
    </location>
</feature>
<dbReference type="InterPro" id="IPR001279">
    <property type="entry name" value="Metallo-B-lactamas"/>
</dbReference>
<dbReference type="InterPro" id="IPR014710">
    <property type="entry name" value="RmlC-like_jellyroll"/>
</dbReference>
<feature type="compositionally biased region" description="Basic residues" evidence="10">
    <location>
        <begin position="212"/>
        <end position="222"/>
    </location>
</feature>
<feature type="region of interest" description="Disordered" evidence="10">
    <location>
        <begin position="1"/>
        <end position="61"/>
    </location>
</feature>
<feature type="compositionally biased region" description="Polar residues" evidence="10">
    <location>
        <begin position="39"/>
        <end position="61"/>
    </location>
</feature>
<dbReference type="Gene3D" id="2.60.120.10">
    <property type="entry name" value="Jelly Rolls"/>
    <property type="match status" value="1"/>
</dbReference>
<keyword evidence="6" id="KW-0547">Nucleotide-binding</keyword>
<evidence type="ECO:0000256" key="6">
    <source>
        <dbReference type="ARBA" id="ARBA00022741"/>
    </source>
</evidence>
<comment type="subcellular location">
    <subcellularLocation>
        <location evidence="2">Cytoplasm</location>
    </subcellularLocation>
</comment>
<dbReference type="FunFam" id="3.60.15.10:FF:000029">
    <property type="entry name" value="Cyclic nucleotide-binding domain protein"/>
    <property type="match status" value="1"/>
</dbReference>
<dbReference type="SUPFAM" id="SSF56281">
    <property type="entry name" value="Metallo-hydrolase/oxidoreductase"/>
    <property type="match status" value="1"/>
</dbReference>
<feature type="region of interest" description="Disordered" evidence="10">
    <location>
        <begin position="750"/>
        <end position="773"/>
    </location>
</feature>
<dbReference type="GO" id="GO:0000166">
    <property type="term" value="F:nucleotide binding"/>
    <property type="evidence" value="ECO:0007669"/>
    <property type="project" value="UniProtKB-KW"/>
</dbReference>
<evidence type="ECO:0000259" key="11">
    <source>
        <dbReference type="SMART" id="SM00849"/>
    </source>
</evidence>
<dbReference type="PANTHER" id="PTHR46018">
    <property type="entry name" value="ZINC PHOSPHODIESTERASE ELAC PROTEIN 1"/>
    <property type="match status" value="1"/>
</dbReference>
<evidence type="ECO:0000256" key="5">
    <source>
        <dbReference type="ARBA" id="ARBA00022737"/>
    </source>
</evidence>
<dbReference type="InterPro" id="IPR036866">
    <property type="entry name" value="RibonucZ/Hydroxyglut_hydro"/>
</dbReference>
<dbReference type="PANTHER" id="PTHR46018:SF2">
    <property type="entry name" value="ZINC PHOSPHODIESTERASE ELAC PROTEIN 1"/>
    <property type="match status" value="1"/>
</dbReference>
<feature type="region of interest" description="Disordered" evidence="10">
    <location>
        <begin position="1070"/>
        <end position="1139"/>
    </location>
</feature>
<feature type="compositionally biased region" description="Low complexity" evidence="10">
    <location>
        <begin position="223"/>
        <end position="242"/>
    </location>
</feature>
<feature type="compositionally biased region" description="Low complexity" evidence="10">
    <location>
        <begin position="1070"/>
        <end position="1106"/>
    </location>
</feature>
<proteinExistence type="inferred from homology"/>
<evidence type="ECO:0000256" key="1">
    <source>
        <dbReference type="ARBA" id="ARBA00001946"/>
    </source>
</evidence>
<gene>
    <name evidence="12" type="ORF">GOCE00092_LOCUS25965</name>
</gene>
<sequence>MTRGGNNTNNNSMYRSHQQRRASSDDMGGGGGLAGAGGPNNNIVYGSGAPPSSSAMRRATSLNETANHHRRFQRASMTGAMGNATWSLPVPGAGGGGLGLSNSNSSHRGRNAFMATMNGSHPPSSVLGGPSSLTTDTTASVSSSGGAGGQIPSPTSYFNAFSNNGPPAASVFDNTDRILASPVSSSDRLPPLPLTSPVSSLSHNKSGGVGNSHHHHHHHRNSRASSSEKISSSSNNSHNMVISPSAGLLSASAASSARARRRTQQRSRIYDDPAIVAGYNSVPLLRMDRLPRGGISLETKAIGRIQFGIPPETIKDSMSLGIGVPRVYIVPVERFSREMGPALGINLAEFEFPAYFNYFVKQCQCTLLVDSLDAEENIRRVFGETFLGPAQFRNHDHVHHTNEDEDFDPSFPRAARPNFYKEFYHFRTAEASTDYEEMTIDTLIEFCHFKGSHTRLRGGPAASFRQAHCMDRLGVPPTLTPDHYANAMASNTLADGGEGGGVVGMGVGGEDTTSTSAGATARRHTTFVPDMPAIGTEDFDDSTRLLAEAVDHLMAEDEDDYYDDYGGGDSSVSLSTGPPLRRTMSDPDLHARTTDGLMSSTASPMDAPENMSTYHSSTRRHNMMTRRGSMDSTGSFLSRRSRDGMSWASGASFMLASDDEDDPSRNSWMYSQAKWLGDVATVYPPDATEEQKATNSCARVEIFKMTGGTEYIIHDVDENNIIVGKARFSGTVRVPDEMAVEGFLAKADVEEEYDEEEVEEEQPQEPGDGSASLTRLPKAVAAPTFHPPSFGVTVLGNSHGFDKNGSVSGYVLWVNGRGIMIDPPPYSSATLEREGIRPQMIMAIIITHCHADHDAGTFQKVMTGSRVAIITTPTIYKSFIRKYAALSGLSPTLLRHSHRHRPAIVGQQLKFQGAIFEFTYTLHTIPCIAFRVEWRGRSMVFTGDHLNSPKVINNLENLGVFTKARADDLRRLPLQPCDVLLHEAGVPPIHTPISELRQLPEEVKKRLYVVHTSAIPKDSGLKVAPTGTARTIRLDENMANQQGCANCANGATSATASISLSKVNGVRPAQQAPVSPLAPSAPVVRPRRPSQPVSSPVGTSMTTTKKTATERDETESSLSMDDFREDDDDGEDDDYSPLAGSASELWRHNLRKPRFEPGQKIPRVFLRPTCVSDAWFILNLLSNVPFLSSLSYANTMEVLEIAMVEMYCAHEVVISAHRRPEVLCVVWEGTCIEREPVIDCPVDMTQVGEDSLVAPDDIDLRDVIVDDNFDRRRNTTIWHAGDWTGPLALQPDTARSADALMGEVPKDIVALSQEGVKVIMLNMKDLHQILKSGSKLFRKYLVLQEKQAAEEAAIQAQSHDETGLDFGSVNGNMDSSYDPVGEVSPTPRWYNSYDSVLEVLKCNSALGKLTALQKRHLESLAEGPRYFDANSYLWQVGKPVDFAYLIVAGTAVFANKPEEPVFVSRRGSTGTMTQTVLPQPTRPRIVEHMPMIEEDRPLTNIAPNSEYARLEIGLQLRVEEMELDAFEKAQDLLPKEERMRNARDRFANKVLARLYSRRAYTNGLVFSRGHLLSDTSRMVSGSLAHIHHTGRQESMGSMGQALSGDHHCHTSNMAAGAEGCVVLVFPRSSLVQFLDGNPGVLLSLLGTQVVV</sequence>
<feature type="region of interest" description="Disordered" evidence="10">
    <location>
        <begin position="120"/>
        <end position="150"/>
    </location>
</feature>
<feature type="region of interest" description="Disordered" evidence="10">
    <location>
        <begin position="182"/>
        <end position="242"/>
    </location>
</feature>
<dbReference type="SUPFAM" id="SSF51206">
    <property type="entry name" value="cAMP-binding domain-like"/>
    <property type="match status" value="2"/>
</dbReference>
<keyword evidence="7" id="KW-0378">Hydrolase</keyword>
<feature type="compositionally biased region" description="Gly residues" evidence="10">
    <location>
        <begin position="27"/>
        <end position="38"/>
    </location>
</feature>
<dbReference type="GO" id="GO:0005829">
    <property type="term" value="C:cytosol"/>
    <property type="evidence" value="ECO:0007669"/>
    <property type="project" value="UniProtKB-ARBA"/>
</dbReference>
<name>A0A7S1VRY0_9STRA</name>
<dbReference type="EMBL" id="HBGK01049493">
    <property type="protein sequence ID" value="CAD9309363.1"/>
    <property type="molecule type" value="Transcribed_RNA"/>
</dbReference>
<feature type="compositionally biased region" description="Acidic residues" evidence="10">
    <location>
        <begin position="750"/>
        <end position="763"/>
    </location>
</feature>
<keyword evidence="4" id="KW-0479">Metal-binding</keyword>
<keyword evidence="8" id="KW-0460">Magnesium</keyword>
<evidence type="ECO:0000256" key="9">
    <source>
        <dbReference type="ARBA" id="ARBA00061002"/>
    </source>
</evidence>
<feature type="compositionally biased region" description="Basic and acidic residues" evidence="10">
    <location>
        <begin position="583"/>
        <end position="593"/>
    </location>
</feature>
<feature type="compositionally biased region" description="Polar residues" evidence="10">
    <location>
        <begin position="1"/>
        <end position="16"/>
    </location>
</feature>
<accession>A0A7S1VRY0</accession>
<dbReference type="GO" id="GO:0005634">
    <property type="term" value="C:nucleus"/>
    <property type="evidence" value="ECO:0007669"/>
    <property type="project" value="TreeGrafter"/>
</dbReference>
<comment type="cofactor">
    <cofactor evidence="1">
        <name>Mg(2+)</name>
        <dbReference type="ChEBI" id="CHEBI:18420"/>
    </cofactor>
</comment>